<evidence type="ECO:0000313" key="3">
    <source>
        <dbReference type="EMBL" id="MED6153826.1"/>
    </source>
</evidence>
<organism evidence="3 4">
    <name type="scientific">Stylosanthes scabra</name>
    <dbReference type="NCBI Taxonomy" id="79078"/>
    <lineage>
        <taxon>Eukaryota</taxon>
        <taxon>Viridiplantae</taxon>
        <taxon>Streptophyta</taxon>
        <taxon>Embryophyta</taxon>
        <taxon>Tracheophyta</taxon>
        <taxon>Spermatophyta</taxon>
        <taxon>Magnoliopsida</taxon>
        <taxon>eudicotyledons</taxon>
        <taxon>Gunneridae</taxon>
        <taxon>Pentapetalae</taxon>
        <taxon>rosids</taxon>
        <taxon>fabids</taxon>
        <taxon>Fabales</taxon>
        <taxon>Fabaceae</taxon>
        <taxon>Papilionoideae</taxon>
        <taxon>50 kb inversion clade</taxon>
        <taxon>dalbergioids sensu lato</taxon>
        <taxon>Dalbergieae</taxon>
        <taxon>Pterocarpus clade</taxon>
        <taxon>Stylosanthes</taxon>
    </lineage>
</organism>
<feature type="compositionally biased region" description="Low complexity" evidence="2">
    <location>
        <begin position="76"/>
        <end position="95"/>
    </location>
</feature>
<feature type="coiled-coil region" evidence="1">
    <location>
        <begin position="20"/>
        <end position="47"/>
    </location>
</feature>
<name>A0ABU6TY61_9FABA</name>
<gene>
    <name evidence="3" type="ORF">PIB30_105885</name>
</gene>
<evidence type="ECO:0000256" key="1">
    <source>
        <dbReference type="SAM" id="Coils"/>
    </source>
</evidence>
<evidence type="ECO:0000313" key="4">
    <source>
        <dbReference type="Proteomes" id="UP001341840"/>
    </source>
</evidence>
<accession>A0ABU6TY61</accession>
<reference evidence="3 4" key="1">
    <citation type="journal article" date="2023" name="Plants (Basel)">
        <title>Bridging the Gap: Combining Genomics and Transcriptomics Approaches to Understand Stylosanthes scabra, an Orphan Legume from the Brazilian Caatinga.</title>
        <authorList>
            <person name="Ferreira-Neto J.R.C."/>
            <person name="da Silva M.D."/>
            <person name="Binneck E."/>
            <person name="de Melo N.F."/>
            <person name="da Silva R.H."/>
            <person name="de Melo A.L.T.M."/>
            <person name="Pandolfi V."/>
            <person name="Bustamante F.O."/>
            <person name="Brasileiro-Vidal A.C."/>
            <person name="Benko-Iseppon A.M."/>
        </authorList>
    </citation>
    <scope>NUCLEOTIDE SEQUENCE [LARGE SCALE GENOMIC DNA]</scope>
    <source>
        <tissue evidence="3">Leaves</tissue>
    </source>
</reference>
<keyword evidence="1" id="KW-0175">Coiled coil</keyword>
<feature type="region of interest" description="Disordered" evidence="2">
    <location>
        <begin position="58"/>
        <end position="95"/>
    </location>
</feature>
<dbReference type="Proteomes" id="UP001341840">
    <property type="component" value="Unassembled WGS sequence"/>
</dbReference>
<comment type="caution">
    <text evidence="3">The sequence shown here is derived from an EMBL/GenBank/DDBJ whole genome shotgun (WGS) entry which is preliminary data.</text>
</comment>
<feature type="compositionally biased region" description="Polar residues" evidence="2">
    <location>
        <begin position="60"/>
        <end position="75"/>
    </location>
</feature>
<sequence length="133" mass="14778">MYSSPSERSVKRGVLEVETVDAILAQNKAMAQQLSALNKKLEKMDTSPLNPCGICGGPHESNQCSMIQDDQSTTEQRQQSYQQPPLPPQLIQKQSQPNSLEVALEKLTLSTIAFMEETRTNFKNQGATIKILE</sequence>
<feature type="non-terminal residue" evidence="3">
    <location>
        <position position="133"/>
    </location>
</feature>
<proteinExistence type="predicted"/>
<evidence type="ECO:0000256" key="2">
    <source>
        <dbReference type="SAM" id="MobiDB-lite"/>
    </source>
</evidence>
<protein>
    <submittedName>
        <fullName evidence="3">Uncharacterized protein</fullName>
    </submittedName>
</protein>
<dbReference type="EMBL" id="JASCZI010094639">
    <property type="protein sequence ID" value="MED6153826.1"/>
    <property type="molecule type" value="Genomic_DNA"/>
</dbReference>
<keyword evidence="4" id="KW-1185">Reference proteome</keyword>